<dbReference type="GO" id="GO:0000155">
    <property type="term" value="F:phosphorelay sensor kinase activity"/>
    <property type="evidence" value="ECO:0007669"/>
    <property type="project" value="TreeGrafter"/>
</dbReference>
<evidence type="ECO:0000256" key="6">
    <source>
        <dbReference type="ARBA" id="ARBA00022840"/>
    </source>
</evidence>
<reference evidence="9" key="1">
    <citation type="journal article" date="2013" name="Extremophiles">
        <title>Proteinivorax tanatarense gen. nov., sp. nov., an anaerobic, haloalkaliphilic, proteolytic bacterium isolated from a decaying algal bloom, and proposal of Proteinivoraceae fam. nov.</title>
        <authorList>
            <person name="Kevbrin V."/>
            <person name="Boltyanskaya Y."/>
            <person name="Zhilina T."/>
            <person name="Kolganova T."/>
            <person name="Lavrentjeva E."/>
            <person name="Kuznetsov B."/>
        </authorList>
    </citation>
    <scope>NUCLEOTIDE SEQUENCE</scope>
    <source>
        <strain evidence="9">Z-910T</strain>
    </source>
</reference>
<evidence type="ECO:0000256" key="7">
    <source>
        <dbReference type="ARBA" id="ARBA00023012"/>
    </source>
</evidence>
<dbReference type="InterPro" id="IPR005467">
    <property type="entry name" value="His_kinase_dom"/>
</dbReference>
<evidence type="ECO:0000256" key="5">
    <source>
        <dbReference type="ARBA" id="ARBA00022777"/>
    </source>
</evidence>
<dbReference type="PANTHER" id="PTHR44936:SF10">
    <property type="entry name" value="SENSOR PROTEIN RSTB"/>
    <property type="match status" value="1"/>
</dbReference>
<keyword evidence="3" id="KW-0808">Transferase</keyword>
<dbReference type="PANTHER" id="PTHR44936">
    <property type="entry name" value="SENSOR PROTEIN CREC"/>
    <property type="match status" value="1"/>
</dbReference>
<protein>
    <recommendedName>
        <fullName evidence="2">histidine kinase</fullName>
        <ecNumber evidence="2">2.7.13.3</ecNumber>
    </recommendedName>
</protein>
<evidence type="ECO:0000259" key="8">
    <source>
        <dbReference type="PROSITE" id="PS50109"/>
    </source>
</evidence>
<proteinExistence type="predicted"/>
<dbReference type="GO" id="GO:0005524">
    <property type="term" value="F:ATP binding"/>
    <property type="evidence" value="ECO:0007669"/>
    <property type="project" value="UniProtKB-KW"/>
</dbReference>
<evidence type="ECO:0000313" key="9">
    <source>
        <dbReference type="EMBL" id="XBX73797.1"/>
    </source>
</evidence>
<dbReference type="GO" id="GO:0005886">
    <property type="term" value="C:plasma membrane"/>
    <property type="evidence" value="ECO:0007669"/>
    <property type="project" value="TreeGrafter"/>
</dbReference>
<dbReference type="CDD" id="cd00075">
    <property type="entry name" value="HATPase"/>
    <property type="match status" value="1"/>
</dbReference>
<dbReference type="InterPro" id="IPR050980">
    <property type="entry name" value="2C_sensor_his_kinase"/>
</dbReference>
<dbReference type="SMART" id="SM00387">
    <property type="entry name" value="HATPase_c"/>
    <property type="match status" value="1"/>
</dbReference>
<dbReference type="EC" id="2.7.13.3" evidence="2"/>
<dbReference type="PROSITE" id="PS50109">
    <property type="entry name" value="HIS_KIN"/>
    <property type="match status" value="1"/>
</dbReference>
<dbReference type="InterPro" id="IPR004358">
    <property type="entry name" value="Sig_transdc_His_kin-like_C"/>
</dbReference>
<keyword evidence="7" id="KW-0902">Two-component regulatory system</keyword>
<keyword evidence="5" id="KW-0418">Kinase</keyword>
<keyword evidence="6 9" id="KW-0067">ATP-binding</keyword>
<evidence type="ECO:0000256" key="2">
    <source>
        <dbReference type="ARBA" id="ARBA00012438"/>
    </source>
</evidence>
<dbReference type="EMBL" id="CP158367">
    <property type="protein sequence ID" value="XBX73797.1"/>
    <property type="molecule type" value="Genomic_DNA"/>
</dbReference>
<comment type="catalytic activity">
    <reaction evidence="1">
        <text>ATP + protein L-histidine = ADP + protein N-phospho-L-histidine.</text>
        <dbReference type="EC" id="2.7.13.3"/>
    </reaction>
</comment>
<accession>A0AAU7VI23</accession>
<dbReference type="Pfam" id="PF02518">
    <property type="entry name" value="HATPase_c"/>
    <property type="match status" value="1"/>
</dbReference>
<dbReference type="Gene3D" id="3.30.565.10">
    <property type="entry name" value="Histidine kinase-like ATPase, C-terminal domain"/>
    <property type="match status" value="1"/>
</dbReference>
<dbReference type="RefSeq" id="WP_350342559.1">
    <property type="nucleotide sequence ID" value="NZ_CP158367.1"/>
</dbReference>
<evidence type="ECO:0000256" key="4">
    <source>
        <dbReference type="ARBA" id="ARBA00022741"/>
    </source>
</evidence>
<name>A0AAU7VI23_9FIRM</name>
<evidence type="ECO:0000256" key="3">
    <source>
        <dbReference type="ARBA" id="ARBA00022679"/>
    </source>
</evidence>
<sequence>MSHVILDLVQNSVSAKADKVEIKLTASKRQDLLSVLISDNGKGMDEEQVRKATNPFYSTRETRDIGLGLPFAKMMAEQANGDFKILSKPSKGTNVYFSFRLSHWDCPPIGDLSATFVSLFIFHKEILVIFKVKSDDGSFTLSNQEIYKELSASQITEQWVIEWVREYFEKNLVNTLKEG</sequence>
<dbReference type="AlphaFoldDB" id="A0AAU7VI23"/>
<dbReference type="PRINTS" id="PR00344">
    <property type="entry name" value="BCTRLSENSOR"/>
</dbReference>
<dbReference type="InterPro" id="IPR036890">
    <property type="entry name" value="HATPase_C_sf"/>
</dbReference>
<feature type="domain" description="Histidine kinase" evidence="8">
    <location>
        <begin position="1"/>
        <end position="103"/>
    </location>
</feature>
<reference evidence="9" key="2">
    <citation type="submission" date="2024-06" db="EMBL/GenBank/DDBJ databases">
        <authorList>
            <person name="Petrova K.O."/>
            <person name="Toshchakov S.V."/>
            <person name="Boltjanskaja Y.V."/>
            <person name="Kevbrin V."/>
        </authorList>
    </citation>
    <scope>NUCLEOTIDE SEQUENCE</scope>
    <source>
        <strain evidence="9">Z-910T</strain>
    </source>
</reference>
<organism evidence="9">
    <name type="scientific">Proteinivorax tanatarense</name>
    <dbReference type="NCBI Taxonomy" id="1260629"/>
    <lineage>
        <taxon>Bacteria</taxon>
        <taxon>Bacillati</taxon>
        <taxon>Bacillota</taxon>
        <taxon>Clostridia</taxon>
        <taxon>Eubacteriales</taxon>
        <taxon>Proteinivoracaceae</taxon>
        <taxon>Proteinivorax</taxon>
    </lineage>
</organism>
<keyword evidence="4" id="KW-0547">Nucleotide-binding</keyword>
<dbReference type="InterPro" id="IPR003594">
    <property type="entry name" value="HATPase_dom"/>
</dbReference>
<evidence type="ECO:0000256" key="1">
    <source>
        <dbReference type="ARBA" id="ARBA00000085"/>
    </source>
</evidence>
<gene>
    <name evidence="9" type="ORF">PRVXT_001800</name>
</gene>
<dbReference type="SUPFAM" id="SSF55874">
    <property type="entry name" value="ATPase domain of HSP90 chaperone/DNA topoisomerase II/histidine kinase"/>
    <property type="match status" value="1"/>
</dbReference>